<dbReference type="InterPro" id="IPR049092">
    <property type="entry name" value="MIOS_a-sol"/>
</dbReference>
<dbReference type="Pfam" id="PF17034">
    <property type="entry name" value="zinc_ribbon_16"/>
    <property type="match status" value="1"/>
</dbReference>
<dbReference type="EMBL" id="NEDP02005493">
    <property type="protein sequence ID" value="OWF40005.1"/>
    <property type="molecule type" value="Genomic_DNA"/>
</dbReference>
<evidence type="ECO:0000313" key="7">
    <source>
        <dbReference type="Proteomes" id="UP000242188"/>
    </source>
</evidence>
<comment type="caution">
    <text evidence="6">The sequence shown here is derived from an EMBL/GenBank/DDBJ whole genome shotgun (WGS) entry which is preliminary data.</text>
</comment>
<organism evidence="6 7">
    <name type="scientific">Mizuhopecten yessoensis</name>
    <name type="common">Japanese scallop</name>
    <name type="synonym">Patinopecten yessoensis</name>
    <dbReference type="NCBI Taxonomy" id="6573"/>
    <lineage>
        <taxon>Eukaryota</taxon>
        <taxon>Metazoa</taxon>
        <taxon>Spiralia</taxon>
        <taxon>Lophotrochozoa</taxon>
        <taxon>Mollusca</taxon>
        <taxon>Bivalvia</taxon>
        <taxon>Autobranchia</taxon>
        <taxon>Pteriomorphia</taxon>
        <taxon>Pectinida</taxon>
        <taxon>Pectinoidea</taxon>
        <taxon>Pectinidae</taxon>
        <taxon>Mizuhopecten</taxon>
    </lineage>
</organism>
<dbReference type="Gene3D" id="2.130.10.10">
    <property type="entry name" value="YVTN repeat-like/Quinoprotein amine dehydrogenase"/>
    <property type="match status" value="1"/>
</dbReference>
<feature type="domain" description="MIOS-like alpha-solenoid" evidence="5">
    <location>
        <begin position="391"/>
        <end position="622"/>
    </location>
</feature>
<sequence>MSTVTKILWSPTQNDLFLTYGSMVNLYKVTRCSESDAFKGKPATRLSDHTYGIHVAVNSGIQYLKTIAWYPGRDEQDNLIAVGQQNGKIVLSSFGQPGCSDLVGKEFSPKHSRSCAYLAWNPVETNLIAEGLEKYRSDPCILIWDIHAKPGSEITSSLERQRYSSSISESSVITKPITELGPGDTTGSLAWFQKDSKTFAAGLGSKYIKIFDLRETSRQHLTTNTKSVYGICMDPKNDYRLASYHENQVSVWDIRNFDKPIMTFPEAKPVVQIGWCPTRMGFLAVLTKETSAVKLYDIRHIPMGTDELDPAIIERNISCFSNHCTAFSWHPRDENRMLTVSQTGAVKDITVHERIPVMWSSQFHLSWACGKRMIDVVTSEKSPTIDISQRIRQRVTKGYGTQTINVEHNAHVVNEEPYLRGMWRWLSLTRQLVEECRTAQTKINISRCTGIKGLLRQDGDIGNGAQYCHWQEVDGNILNHLRKMKIYTSEERTRVLHLCGWRSKEKVDMFLEELETQTEYTKAAAVALFNLRMGKSIQILSKTATKQGYENLSAVAMAIAGYQEEQQTMWRRTCGSLIQTVHDPYLRAMFCFLSSDKENYDEILGDHNCMPVADRIAFACIYLSDQKLKEYVDNLSSMMKDEGCLDGLLLTGLTLDGVELLQNYVDRTGDIQTAALAAVFTFPCEMSHNEKVITWIESYRELLDRWKLWHQRAEFDIIRHSSDSHSSMRHNRPQAYVSCNFCGKSIACNTQAPFRLMSRSMMSMSANKPKISCCPGCRKPLPRCAVCLTNLGTPSGSTLCQQIEHKDLENKLTPLDDWFTWCQTCRHGGHASHITSWFKDHPQCPVTGCDCKCATLDPIGRLKATSPLVPAGKA</sequence>
<evidence type="ECO:0000259" key="4">
    <source>
        <dbReference type="Pfam" id="PF17034"/>
    </source>
</evidence>
<dbReference type="InterPro" id="IPR031488">
    <property type="entry name" value="Zn_ribbon_mio"/>
</dbReference>
<dbReference type="InterPro" id="IPR037593">
    <property type="entry name" value="MIOS/Sea4"/>
</dbReference>
<dbReference type="InterPro" id="IPR015943">
    <property type="entry name" value="WD40/YVTN_repeat-like_dom_sf"/>
</dbReference>
<feature type="domain" description="GATOR2 complex protein MIO zinc-ribbon like" evidence="4">
    <location>
        <begin position="739"/>
        <end position="854"/>
    </location>
</feature>
<comment type="similarity">
    <text evidence="1">Belongs to the WD repeat mio family.</text>
</comment>
<proteinExistence type="inferred from homology"/>
<dbReference type="InterPro" id="IPR036322">
    <property type="entry name" value="WD40_repeat_dom_sf"/>
</dbReference>
<evidence type="ECO:0000259" key="5">
    <source>
        <dbReference type="Pfam" id="PF21719"/>
    </source>
</evidence>
<dbReference type="GO" id="GO:1904263">
    <property type="term" value="P:positive regulation of TORC1 signaling"/>
    <property type="evidence" value="ECO:0007669"/>
    <property type="project" value="TreeGrafter"/>
</dbReference>
<dbReference type="OrthoDB" id="341486at2759"/>
<dbReference type="GO" id="GO:0034198">
    <property type="term" value="P:cellular response to amino acid starvation"/>
    <property type="evidence" value="ECO:0007669"/>
    <property type="project" value="TreeGrafter"/>
</dbReference>
<dbReference type="AlphaFoldDB" id="A0A210PU67"/>
<evidence type="ECO:0000313" key="6">
    <source>
        <dbReference type="EMBL" id="OWF40005.1"/>
    </source>
</evidence>
<name>A0A210PU67_MIZYE</name>
<keyword evidence="2" id="KW-0853">WD repeat</keyword>
<dbReference type="Pfam" id="PF21720">
    <property type="entry name" value="MIOS_WD40"/>
    <property type="match status" value="1"/>
</dbReference>
<evidence type="ECO:0000256" key="3">
    <source>
        <dbReference type="ARBA" id="ARBA00022737"/>
    </source>
</evidence>
<evidence type="ECO:0000256" key="2">
    <source>
        <dbReference type="ARBA" id="ARBA00022574"/>
    </source>
</evidence>
<dbReference type="PANTHER" id="PTHR16453">
    <property type="entry name" value="WD40 DOMAIN-CONTAINING PROTEIN MIO FAMILY MEMBER"/>
    <property type="match status" value="1"/>
</dbReference>
<dbReference type="SMART" id="SM00320">
    <property type="entry name" value="WD40"/>
    <property type="match status" value="4"/>
</dbReference>
<dbReference type="CDD" id="cd16691">
    <property type="entry name" value="mRING-H2-C3H3C2_Mio"/>
    <property type="match status" value="1"/>
</dbReference>
<dbReference type="STRING" id="6573.A0A210PU67"/>
<evidence type="ECO:0000256" key="1">
    <source>
        <dbReference type="ARBA" id="ARBA00009713"/>
    </source>
</evidence>
<dbReference type="SUPFAM" id="SSF50978">
    <property type="entry name" value="WD40 repeat-like"/>
    <property type="match status" value="1"/>
</dbReference>
<dbReference type="GO" id="GO:0005737">
    <property type="term" value="C:cytoplasm"/>
    <property type="evidence" value="ECO:0007669"/>
    <property type="project" value="TreeGrafter"/>
</dbReference>
<accession>A0A210PU67</accession>
<protein>
    <submittedName>
        <fullName evidence="6">WD repeat-containing protein mio-B</fullName>
    </submittedName>
</protein>
<dbReference type="Pfam" id="PF21719">
    <property type="entry name" value="MIOS_a-sol"/>
    <property type="match status" value="1"/>
</dbReference>
<gene>
    <name evidence="6" type="ORF">KP79_PYT19694</name>
</gene>
<reference evidence="6 7" key="1">
    <citation type="journal article" date="2017" name="Nat. Ecol. Evol.">
        <title>Scallop genome provides insights into evolution of bilaterian karyotype and development.</title>
        <authorList>
            <person name="Wang S."/>
            <person name="Zhang J."/>
            <person name="Jiao W."/>
            <person name="Li J."/>
            <person name="Xun X."/>
            <person name="Sun Y."/>
            <person name="Guo X."/>
            <person name="Huan P."/>
            <person name="Dong B."/>
            <person name="Zhang L."/>
            <person name="Hu X."/>
            <person name="Sun X."/>
            <person name="Wang J."/>
            <person name="Zhao C."/>
            <person name="Wang Y."/>
            <person name="Wang D."/>
            <person name="Huang X."/>
            <person name="Wang R."/>
            <person name="Lv J."/>
            <person name="Li Y."/>
            <person name="Zhang Z."/>
            <person name="Liu B."/>
            <person name="Lu W."/>
            <person name="Hui Y."/>
            <person name="Liang J."/>
            <person name="Zhou Z."/>
            <person name="Hou R."/>
            <person name="Li X."/>
            <person name="Liu Y."/>
            <person name="Li H."/>
            <person name="Ning X."/>
            <person name="Lin Y."/>
            <person name="Zhao L."/>
            <person name="Xing Q."/>
            <person name="Dou J."/>
            <person name="Li Y."/>
            <person name="Mao J."/>
            <person name="Guo H."/>
            <person name="Dou H."/>
            <person name="Li T."/>
            <person name="Mu C."/>
            <person name="Jiang W."/>
            <person name="Fu Q."/>
            <person name="Fu X."/>
            <person name="Miao Y."/>
            <person name="Liu J."/>
            <person name="Yu Q."/>
            <person name="Li R."/>
            <person name="Liao H."/>
            <person name="Li X."/>
            <person name="Kong Y."/>
            <person name="Jiang Z."/>
            <person name="Chourrout D."/>
            <person name="Li R."/>
            <person name="Bao Z."/>
        </authorList>
    </citation>
    <scope>NUCLEOTIDE SEQUENCE [LARGE SCALE GENOMIC DNA]</scope>
    <source>
        <strain evidence="6 7">PY_sf001</strain>
    </source>
</reference>
<dbReference type="PANTHER" id="PTHR16453:SF9">
    <property type="entry name" value="GATOR COMPLEX PROTEIN MIOS"/>
    <property type="match status" value="1"/>
</dbReference>
<dbReference type="InterPro" id="IPR001680">
    <property type="entry name" value="WD40_rpt"/>
</dbReference>
<keyword evidence="7" id="KW-1185">Reference proteome</keyword>
<dbReference type="Proteomes" id="UP000242188">
    <property type="component" value="Unassembled WGS sequence"/>
</dbReference>
<keyword evidence="3" id="KW-0677">Repeat</keyword>